<keyword evidence="4" id="KW-0325">Glycoprotein</keyword>
<evidence type="ECO:0000256" key="5">
    <source>
        <dbReference type="ARBA" id="ARBA00023295"/>
    </source>
</evidence>
<dbReference type="eggNOG" id="ENOG502RYZY">
    <property type="taxonomic scope" value="Eukaryota"/>
</dbReference>
<evidence type="ECO:0000256" key="4">
    <source>
        <dbReference type="ARBA" id="ARBA00023180"/>
    </source>
</evidence>
<evidence type="ECO:0000256" key="6">
    <source>
        <dbReference type="RuleBase" id="RU361169"/>
    </source>
</evidence>
<dbReference type="GO" id="GO:0004650">
    <property type="term" value="F:polygalacturonase activity"/>
    <property type="evidence" value="ECO:0007669"/>
    <property type="project" value="InterPro"/>
</dbReference>
<dbReference type="InterPro" id="IPR011050">
    <property type="entry name" value="Pectin_lyase_fold/virulence"/>
</dbReference>
<protein>
    <recommendedName>
        <fullName evidence="10">Pectate lyase domain-containing protein</fullName>
    </recommendedName>
</protein>
<proteinExistence type="inferred from homology"/>
<dbReference type="Gene3D" id="2.160.20.10">
    <property type="entry name" value="Single-stranded right-handed beta-helix, Pectin lyase-like"/>
    <property type="match status" value="1"/>
</dbReference>
<feature type="signal peptide" evidence="7">
    <location>
        <begin position="1"/>
        <end position="16"/>
    </location>
</feature>
<evidence type="ECO:0000313" key="9">
    <source>
        <dbReference type="Proteomes" id="UP000013827"/>
    </source>
</evidence>
<sequence length="422" mass="46258">MRDRCIVLALSTLCAAAVFDFEADGGAEAGDDTWDTVISNGAKLNSSLSKLRPGDTFVVPTKTFHLMGGIHARNLHGVTISIDGTLIFASSALNSGRYMKAWPRGGDGGVLDCLTFSNLSRVNFTSASRGELDGGGAKQEDRPRLLTVLESDHVLVERLHFRQSPYWTFLASGVTNLEVRYSRVDNRRTHADRHDLLDLTAFNTDGFDLADCDTVWIHHCEAATWMRPERTVARRRCFDTCVAWAGFGLTIGSIASDVRNITFRHARMVRTVKGIYMKFRGAGSDIVIEEPQQFAIWIGPAQKPAPGRRGRGLARCMPWGSILFGCTHCHAPAGGQYSNITLRDITVLRPKQSAGVLLADEAAAMRGVRFDNVVVHEPAARPFGDEQYYCRNVHGVATGATSPVPPCFEDRTGAVSARAERF</sequence>
<reference evidence="8" key="2">
    <citation type="submission" date="2024-10" db="UniProtKB">
        <authorList>
            <consortium name="EnsemblProtists"/>
        </authorList>
    </citation>
    <scope>IDENTIFICATION</scope>
</reference>
<dbReference type="GO" id="GO:0005975">
    <property type="term" value="P:carbohydrate metabolic process"/>
    <property type="evidence" value="ECO:0007669"/>
    <property type="project" value="InterPro"/>
</dbReference>
<organism evidence="8 9">
    <name type="scientific">Emiliania huxleyi (strain CCMP1516)</name>
    <dbReference type="NCBI Taxonomy" id="280463"/>
    <lineage>
        <taxon>Eukaryota</taxon>
        <taxon>Haptista</taxon>
        <taxon>Haptophyta</taxon>
        <taxon>Prymnesiophyceae</taxon>
        <taxon>Isochrysidales</taxon>
        <taxon>Noelaerhabdaceae</taxon>
        <taxon>Emiliania</taxon>
    </lineage>
</organism>
<evidence type="ECO:0000256" key="1">
    <source>
        <dbReference type="ARBA" id="ARBA00008834"/>
    </source>
</evidence>
<keyword evidence="5 6" id="KW-0326">Glycosidase</keyword>
<dbReference type="PaxDb" id="2903-EOD07948"/>
<evidence type="ECO:0000256" key="3">
    <source>
        <dbReference type="ARBA" id="ARBA00023157"/>
    </source>
</evidence>
<dbReference type="InterPro" id="IPR000743">
    <property type="entry name" value="Glyco_hydro_28"/>
</dbReference>
<comment type="similarity">
    <text evidence="1 6">Belongs to the glycosyl hydrolase 28 family.</text>
</comment>
<dbReference type="SUPFAM" id="SSF51126">
    <property type="entry name" value="Pectin lyase-like"/>
    <property type="match status" value="1"/>
</dbReference>
<dbReference type="Proteomes" id="UP000013827">
    <property type="component" value="Unassembled WGS sequence"/>
</dbReference>
<dbReference type="AlphaFoldDB" id="A0A0D3I9L3"/>
<name>A0A0D3I9L3_EMIH1</name>
<dbReference type="EnsemblProtists" id="EOD07948">
    <property type="protein sequence ID" value="EOD07948"/>
    <property type="gene ID" value="EMIHUDRAFT_217958"/>
</dbReference>
<reference evidence="9" key="1">
    <citation type="journal article" date="2013" name="Nature">
        <title>Pan genome of the phytoplankton Emiliania underpins its global distribution.</title>
        <authorList>
            <person name="Read B.A."/>
            <person name="Kegel J."/>
            <person name="Klute M.J."/>
            <person name="Kuo A."/>
            <person name="Lefebvre S.C."/>
            <person name="Maumus F."/>
            <person name="Mayer C."/>
            <person name="Miller J."/>
            <person name="Monier A."/>
            <person name="Salamov A."/>
            <person name="Young J."/>
            <person name="Aguilar M."/>
            <person name="Claverie J.M."/>
            <person name="Frickenhaus S."/>
            <person name="Gonzalez K."/>
            <person name="Herman E.K."/>
            <person name="Lin Y.C."/>
            <person name="Napier J."/>
            <person name="Ogata H."/>
            <person name="Sarno A.F."/>
            <person name="Shmutz J."/>
            <person name="Schroeder D."/>
            <person name="de Vargas C."/>
            <person name="Verret F."/>
            <person name="von Dassow P."/>
            <person name="Valentin K."/>
            <person name="Van de Peer Y."/>
            <person name="Wheeler G."/>
            <person name="Dacks J.B."/>
            <person name="Delwiche C.F."/>
            <person name="Dyhrman S.T."/>
            <person name="Glockner G."/>
            <person name="John U."/>
            <person name="Richards T."/>
            <person name="Worden A.Z."/>
            <person name="Zhang X."/>
            <person name="Grigoriev I.V."/>
            <person name="Allen A.E."/>
            <person name="Bidle K."/>
            <person name="Borodovsky M."/>
            <person name="Bowler C."/>
            <person name="Brownlee C."/>
            <person name="Cock J.M."/>
            <person name="Elias M."/>
            <person name="Gladyshev V.N."/>
            <person name="Groth M."/>
            <person name="Guda C."/>
            <person name="Hadaegh A."/>
            <person name="Iglesias-Rodriguez M.D."/>
            <person name="Jenkins J."/>
            <person name="Jones B.M."/>
            <person name="Lawson T."/>
            <person name="Leese F."/>
            <person name="Lindquist E."/>
            <person name="Lobanov A."/>
            <person name="Lomsadze A."/>
            <person name="Malik S.B."/>
            <person name="Marsh M.E."/>
            <person name="Mackinder L."/>
            <person name="Mock T."/>
            <person name="Mueller-Roeber B."/>
            <person name="Pagarete A."/>
            <person name="Parker M."/>
            <person name="Probert I."/>
            <person name="Quesneville H."/>
            <person name="Raines C."/>
            <person name="Rensing S.A."/>
            <person name="Riano-Pachon D.M."/>
            <person name="Richier S."/>
            <person name="Rokitta S."/>
            <person name="Shiraiwa Y."/>
            <person name="Soanes D.M."/>
            <person name="van der Giezen M."/>
            <person name="Wahlund T.M."/>
            <person name="Williams B."/>
            <person name="Wilson W."/>
            <person name="Wolfe G."/>
            <person name="Wurch L.L."/>
        </authorList>
    </citation>
    <scope>NUCLEOTIDE SEQUENCE</scope>
</reference>
<feature type="chain" id="PRO_5044290977" description="Pectate lyase domain-containing protein" evidence="7">
    <location>
        <begin position="17"/>
        <end position="422"/>
    </location>
</feature>
<evidence type="ECO:0000313" key="8">
    <source>
        <dbReference type="EnsemblProtists" id="EOD07948"/>
    </source>
</evidence>
<evidence type="ECO:0000256" key="2">
    <source>
        <dbReference type="ARBA" id="ARBA00022801"/>
    </source>
</evidence>
<dbReference type="HOGENOM" id="CLU_651240_0_0_1"/>
<dbReference type="PANTHER" id="PTHR31736">
    <property type="match status" value="1"/>
</dbReference>
<accession>A0A0D3I9L3</accession>
<dbReference type="KEGG" id="ehx:EMIHUDRAFT_217958"/>
<dbReference type="Pfam" id="PF00295">
    <property type="entry name" value="Glyco_hydro_28"/>
    <property type="match status" value="1"/>
</dbReference>
<dbReference type="GO" id="GO:0046576">
    <property type="term" value="F:rhamnogalacturonan alpha-L-rhamnopyranosyl-(1-&gt;4)-alpha-D-galactopyranosyluronide lyase activity"/>
    <property type="evidence" value="ECO:0007669"/>
    <property type="project" value="UniProtKB-ARBA"/>
</dbReference>
<dbReference type="InterPro" id="IPR012334">
    <property type="entry name" value="Pectin_lyas_fold"/>
</dbReference>
<evidence type="ECO:0000256" key="7">
    <source>
        <dbReference type="SAM" id="SignalP"/>
    </source>
</evidence>
<dbReference type="RefSeq" id="XP_005760377.1">
    <property type="nucleotide sequence ID" value="XM_005760320.1"/>
</dbReference>
<keyword evidence="2 6" id="KW-0378">Hydrolase</keyword>
<dbReference type="PANTHER" id="PTHR31736:SF19">
    <property type="entry name" value="PECTIN LYASE SUPERFAMILY PROTEIN-RELATED"/>
    <property type="match status" value="1"/>
</dbReference>
<keyword evidence="3" id="KW-1015">Disulfide bond</keyword>
<keyword evidence="7" id="KW-0732">Signal</keyword>
<keyword evidence="9" id="KW-1185">Reference proteome</keyword>
<dbReference type="GeneID" id="17254185"/>
<evidence type="ECO:0008006" key="10">
    <source>
        <dbReference type="Google" id="ProtNLM"/>
    </source>
</evidence>